<keyword evidence="6" id="KW-1185">Reference proteome</keyword>
<evidence type="ECO:0000256" key="3">
    <source>
        <dbReference type="ARBA" id="ARBA00023163"/>
    </source>
</evidence>
<dbReference type="PANTHER" id="PTHR43537:SF45">
    <property type="entry name" value="GNTR FAMILY REGULATORY PROTEIN"/>
    <property type="match status" value="1"/>
</dbReference>
<evidence type="ECO:0000313" key="6">
    <source>
        <dbReference type="Proteomes" id="UP000311605"/>
    </source>
</evidence>
<dbReference type="SMART" id="SM00345">
    <property type="entry name" value="HTH_GNTR"/>
    <property type="match status" value="1"/>
</dbReference>
<gene>
    <name evidence="5" type="ORF">FHP24_03550</name>
</gene>
<evidence type="ECO:0000259" key="4">
    <source>
        <dbReference type="SMART" id="SM00345"/>
    </source>
</evidence>
<dbReference type="InterPro" id="IPR000524">
    <property type="entry name" value="Tscrpt_reg_HTH_GntR"/>
</dbReference>
<dbReference type="Gene3D" id="1.10.10.10">
    <property type="entry name" value="Winged helix-like DNA-binding domain superfamily/Winged helix DNA-binding domain"/>
    <property type="match status" value="1"/>
</dbReference>
<organism evidence="5 6">
    <name type="scientific">Aliirhizobium smilacinae</name>
    <dbReference type="NCBI Taxonomy" id="1395944"/>
    <lineage>
        <taxon>Bacteria</taxon>
        <taxon>Pseudomonadati</taxon>
        <taxon>Pseudomonadota</taxon>
        <taxon>Alphaproteobacteria</taxon>
        <taxon>Hyphomicrobiales</taxon>
        <taxon>Rhizobiaceae</taxon>
        <taxon>Aliirhizobium</taxon>
    </lineage>
</organism>
<dbReference type="Proteomes" id="UP000311605">
    <property type="component" value="Unassembled WGS sequence"/>
</dbReference>
<keyword evidence="3" id="KW-0804">Transcription</keyword>
<dbReference type="SUPFAM" id="SSF46785">
    <property type="entry name" value="Winged helix' DNA-binding domain"/>
    <property type="match status" value="1"/>
</dbReference>
<name>A0A5C4XQX9_9HYPH</name>
<keyword evidence="1" id="KW-0805">Transcription regulation</keyword>
<dbReference type="Pfam" id="PF00392">
    <property type="entry name" value="GntR"/>
    <property type="match status" value="1"/>
</dbReference>
<dbReference type="InterPro" id="IPR036388">
    <property type="entry name" value="WH-like_DNA-bd_sf"/>
</dbReference>
<protein>
    <submittedName>
        <fullName evidence="5">GntR family transcriptional regulator</fullName>
    </submittedName>
</protein>
<evidence type="ECO:0000313" key="5">
    <source>
        <dbReference type="EMBL" id="TNM65361.1"/>
    </source>
</evidence>
<evidence type="ECO:0000256" key="2">
    <source>
        <dbReference type="ARBA" id="ARBA00023125"/>
    </source>
</evidence>
<reference evidence="5 6" key="1">
    <citation type="submission" date="2019-06" db="EMBL/GenBank/DDBJ databases">
        <title>The draft genome of Rhizobium smilacinae PTYR-5.</title>
        <authorList>
            <person name="Liu L."/>
            <person name="Li L."/>
            <person name="Zhang X."/>
        </authorList>
    </citation>
    <scope>NUCLEOTIDE SEQUENCE [LARGE SCALE GENOMIC DNA]</scope>
    <source>
        <strain evidence="5 6">PTYR-5</strain>
    </source>
</reference>
<dbReference type="InterPro" id="IPR036390">
    <property type="entry name" value="WH_DNA-bd_sf"/>
</dbReference>
<feature type="domain" description="HTH gntR-type" evidence="4">
    <location>
        <begin position="27"/>
        <end position="85"/>
    </location>
</feature>
<proteinExistence type="predicted"/>
<dbReference type="AlphaFoldDB" id="A0A5C4XQX9"/>
<sequence>MPNERHNLSSLRRRCPMLLISDKTQNAYMRIKQALLRHETAPNTFINIRTVATRMRVSPTPVREALIRLADEDVIQFAAGRGYYSKPIKADEVKAEYEMAFMIAKYSIEKNKIEFDRIPPVLVPEIRGQSDLSDKENEADGVANYLETLYERLAMISGNPKLVKVTHQFGERTHHIRRFGLMVEPEFIEFYSHMSGLEKLLLEGDQASALKSLVQQHHAKSDILQHVLEKFEFRAETSKAVLEDLLG</sequence>
<evidence type="ECO:0000256" key="1">
    <source>
        <dbReference type="ARBA" id="ARBA00023015"/>
    </source>
</evidence>
<dbReference type="PANTHER" id="PTHR43537">
    <property type="entry name" value="TRANSCRIPTIONAL REGULATOR, GNTR FAMILY"/>
    <property type="match status" value="1"/>
</dbReference>
<dbReference type="GO" id="GO:0003700">
    <property type="term" value="F:DNA-binding transcription factor activity"/>
    <property type="evidence" value="ECO:0007669"/>
    <property type="project" value="InterPro"/>
</dbReference>
<accession>A0A5C4XQX9</accession>
<dbReference type="OrthoDB" id="8680240at2"/>
<dbReference type="EMBL" id="VDMN01000001">
    <property type="protein sequence ID" value="TNM65361.1"/>
    <property type="molecule type" value="Genomic_DNA"/>
</dbReference>
<comment type="caution">
    <text evidence="5">The sequence shown here is derived from an EMBL/GenBank/DDBJ whole genome shotgun (WGS) entry which is preliminary data.</text>
</comment>
<dbReference type="GO" id="GO:0003677">
    <property type="term" value="F:DNA binding"/>
    <property type="evidence" value="ECO:0007669"/>
    <property type="project" value="UniProtKB-KW"/>
</dbReference>
<keyword evidence="2" id="KW-0238">DNA-binding</keyword>
<dbReference type="RefSeq" id="WP_139672938.1">
    <property type="nucleotide sequence ID" value="NZ_VDMN01000001.1"/>
</dbReference>